<feature type="transmembrane region" description="Helical" evidence="2">
    <location>
        <begin position="391"/>
        <end position="412"/>
    </location>
</feature>
<proteinExistence type="inferred from homology"/>
<comment type="similarity">
    <text evidence="1">Belongs to the major facilitator superfamily.</text>
</comment>
<keyword evidence="2" id="KW-0812">Transmembrane</keyword>
<feature type="transmembrane region" description="Helical" evidence="2">
    <location>
        <begin position="99"/>
        <end position="116"/>
    </location>
</feature>
<dbReference type="GeneID" id="108556750"/>
<dbReference type="CDD" id="cd17491">
    <property type="entry name" value="MFS_MFSD12"/>
    <property type="match status" value="1"/>
</dbReference>
<dbReference type="SUPFAM" id="SSF103473">
    <property type="entry name" value="MFS general substrate transporter"/>
    <property type="match status" value="1"/>
</dbReference>
<feature type="transmembrane region" description="Helical" evidence="2">
    <location>
        <begin position="327"/>
        <end position="346"/>
    </location>
</feature>
<keyword evidence="2" id="KW-1133">Transmembrane helix</keyword>
<feature type="transmembrane region" description="Helical" evidence="2">
    <location>
        <begin position="292"/>
        <end position="315"/>
    </location>
</feature>
<dbReference type="RefSeq" id="XP_017768476.1">
    <property type="nucleotide sequence ID" value="XM_017912987.1"/>
</dbReference>
<keyword evidence="2" id="KW-0472">Membrane</keyword>
<dbReference type="RefSeq" id="XP_017768475.1">
    <property type="nucleotide sequence ID" value="XM_017912986.1"/>
</dbReference>
<accession>A0ABM1M1M5</accession>
<sequence>MESSVQHLISNEYTEIYSRIPFRLQLSYGVGHVLNDVCASMWFTYLLVFFHLVLNFSASDAGIILLVGQISDALATPFVGFHSDQSDDFYICRYGRRKIWHLLGTICVIGSFPFIFSPCPSCENSHREAQLFYYCIFVIIFQIGWAAVQISHLSLIPELTPNEHDRTKLTAIRYCFTVISNVVVYLITWYVLHISSDNPDDAQIGPNDAPEFQKVVWIGLAIGIFASFIFHIFVKESNGHTGNDVRGGQLRTSVVDLLTSVEVYQVAVVYMSTRLFVNLSQVFIPLYLHETLNMAASALALIPLVMFIGSFATAMTIEFLNRVFGRGISYILGTILGVLACVWIQLRDGQDFVTYDIYAVAVLFGAGGSIILVTSLGITADLIGDKTGSGAFVYGVMSFCDKLANGIAVVIIQELHSGAASTFYRDVLTYVCGGFTIMGSLAVLTLMKRRGGGREGYENIPGNTSINDDSNLRDSIVVS</sequence>
<evidence type="ECO:0000256" key="1">
    <source>
        <dbReference type="ARBA" id="ARBA00008335"/>
    </source>
</evidence>
<reference evidence="4 5" key="1">
    <citation type="submission" date="2025-05" db="UniProtKB">
        <authorList>
            <consortium name="RefSeq"/>
        </authorList>
    </citation>
    <scope>IDENTIFICATION</scope>
    <source>
        <tissue evidence="4 5">Whole Larva</tissue>
    </source>
</reference>
<name>A0ABM1M1M5_NICVS</name>
<feature type="transmembrane region" description="Helical" evidence="2">
    <location>
        <begin position="42"/>
        <end position="67"/>
    </location>
</feature>
<feature type="transmembrane region" description="Helical" evidence="2">
    <location>
        <begin position="171"/>
        <end position="192"/>
    </location>
</feature>
<organism evidence="3 4">
    <name type="scientific">Nicrophorus vespilloides</name>
    <name type="common">Boreal carrion beetle</name>
    <dbReference type="NCBI Taxonomy" id="110193"/>
    <lineage>
        <taxon>Eukaryota</taxon>
        <taxon>Metazoa</taxon>
        <taxon>Ecdysozoa</taxon>
        <taxon>Arthropoda</taxon>
        <taxon>Hexapoda</taxon>
        <taxon>Insecta</taxon>
        <taxon>Pterygota</taxon>
        <taxon>Neoptera</taxon>
        <taxon>Endopterygota</taxon>
        <taxon>Coleoptera</taxon>
        <taxon>Polyphaga</taxon>
        <taxon>Staphyliniformia</taxon>
        <taxon>Silphidae</taxon>
        <taxon>Nicrophorinae</taxon>
        <taxon>Nicrophorus</taxon>
    </lineage>
</organism>
<evidence type="ECO:0000256" key="2">
    <source>
        <dbReference type="SAM" id="Phobius"/>
    </source>
</evidence>
<feature type="transmembrane region" description="Helical" evidence="2">
    <location>
        <begin position="131"/>
        <end position="150"/>
    </location>
</feature>
<feature type="transmembrane region" description="Helical" evidence="2">
    <location>
        <begin position="358"/>
        <end position="379"/>
    </location>
</feature>
<feature type="transmembrane region" description="Helical" evidence="2">
    <location>
        <begin position="215"/>
        <end position="234"/>
    </location>
</feature>
<dbReference type="PANTHER" id="PTHR11328">
    <property type="entry name" value="MAJOR FACILITATOR SUPERFAMILY DOMAIN-CONTAINING PROTEIN"/>
    <property type="match status" value="1"/>
</dbReference>
<dbReference type="Proteomes" id="UP000695000">
    <property type="component" value="Unplaced"/>
</dbReference>
<dbReference type="InterPro" id="IPR036259">
    <property type="entry name" value="MFS_trans_sf"/>
</dbReference>
<dbReference type="Gene3D" id="1.20.1250.20">
    <property type="entry name" value="MFS general substrate transporter like domains"/>
    <property type="match status" value="1"/>
</dbReference>
<evidence type="ECO:0000313" key="3">
    <source>
        <dbReference type="Proteomes" id="UP000695000"/>
    </source>
</evidence>
<dbReference type="InterPro" id="IPR039672">
    <property type="entry name" value="MFS_2"/>
</dbReference>
<keyword evidence="3" id="KW-1185">Reference proteome</keyword>
<dbReference type="Pfam" id="PF13347">
    <property type="entry name" value="MFS_2"/>
    <property type="match status" value="1"/>
</dbReference>
<dbReference type="PANTHER" id="PTHR11328:SF28">
    <property type="entry name" value="MAJOR FACILITATOR SUPERFAMILY DOMAIN-CONTAINING PROTEIN 12"/>
    <property type="match status" value="1"/>
</dbReference>
<evidence type="ECO:0000313" key="4">
    <source>
        <dbReference type="RefSeq" id="XP_017768475.1"/>
    </source>
</evidence>
<feature type="transmembrane region" description="Helical" evidence="2">
    <location>
        <begin position="427"/>
        <end position="447"/>
    </location>
</feature>
<protein>
    <submittedName>
        <fullName evidence="4 5">Major facilitator superfamily domain-containing protein 12-like isoform X1</fullName>
    </submittedName>
</protein>
<gene>
    <name evidence="4 5" type="primary">LOC108556750</name>
</gene>
<evidence type="ECO:0000313" key="5">
    <source>
        <dbReference type="RefSeq" id="XP_017768476.1"/>
    </source>
</evidence>